<dbReference type="CDD" id="cd06225">
    <property type="entry name" value="HAMP"/>
    <property type="match status" value="1"/>
</dbReference>
<dbReference type="Gene3D" id="6.10.340.10">
    <property type="match status" value="1"/>
</dbReference>
<dbReference type="Pfam" id="PF00672">
    <property type="entry name" value="HAMP"/>
    <property type="match status" value="1"/>
</dbReference>
<evidence type="ECO:0000256" key="1">
    <source>
        <dbReference type="ARBA" id="ARBA00012528"/>
    </source>
</evidence>
<dbReference type="PANTHER" id="PTHR45138">
    <property type="entry name" value="REGULATORY COMPONENTS OF SENSORY TRANSDUCTION SYSTEM"/>
    <property type="match status" value="1"/>
</dbReference>
<dbReference type="SMART" id="SM00304">
    <property type="entry name" value="HAMP"/>
    <property type="match status" value="1"/>
</dbReference>
<dbReference type="SMART" id="SM00267">
    <property type="entry name" value="GGDEF"/>
    <property type="match status" value="1"/>
</dbReference>
<keyword evidence="4" id="KW-0812">Transmembrane</keyword>
<gene>
    <name evidence="7" type="ORF">PSECIP111951_00418</name>
</gene>
<evidence type="ECO:0000256" key="4">
    <source>
        <dbReference type="SAM" id="Phobius"/>
    </source>
</evidence>
<keyword evidence="3" id="KW-0175">Coiled coil</keyword>
<dbReference type="PROSITE" id="PS50887">
    <property type="entry name" value="GGDEF"/>
    <property type="match status" value="1"/>
</dbReference>
<dbReference type="Pfam" id="PF00990">
    <property type="entry name" value="GGDEF"/>
    <property type="match status" value="1"/>
</dbReference>
<evidence type="ECO:0000256" key="2">
    <source>
        <dbReference type="ARBA" id="ARBA00034247"/>
    </source>
</evidence>
<dbReference type="EC" id="2.7.7.65" evidence="1"/>
<evidence type="ECO:0000313" key="7">
    <source>
        <dbReference type="EMBL" id="CAH9051564.1"/>
    </source>
</evidence>
<dbReference type="InterPro" id="IPR050469">
    <property type="entry name" value="Diguanylate_Cyclase"/>
</dbReference>
<dbReference type="EMBL" id="CAMAPD010000002">
    <property type="protein sequence ID" value="CAH9051564.1"/>
    <property type="molecule type" value="Genomic_DNA"/>
</dbReference>
<reference evidence="7 8" key="1">
    <citation type="submission" date="2022-07" db="EMBL/GenBank/DDBJ databases">
        <authorList>
            <person name="Criscuolo A."/>
        </authorList>
    </citation>
    <scope>NUCLEOTIDE SEQUENCE [LARGE SCALE GENOMIC DNA]</scope>
    <source>
        <strain evidence="8">CIP 111951</strain>
    </source>
</reference>
<organism evidence="7 8">
    <name type="scientific">Pseudoalteromonas holothuriae</name>
    <dbReference type="NCBI Taxonomy" id="2963714"/>
    <lineage>
        <taxon>Bacteria</taxon>
        <taxon>Pseudomonadati</taxon>
        <taxon>Pseudomonadota</taxon>
        <taxon>Gammaproteobacteria</taxon>
        <taxon>Alteromonadales</taxon>
        <taxon>Pseudoalteromonadaceae</taxon>
        <taxon>Pseudoalteromonas</taxon>
    </lineage>
</organism>
<dbReference type="RefSeq" id="WP_261591628.1">
    <property type="nucleotide sequence ID" value="NZ_CAMAPD010000002.1"/>
</dbReference>
<dbReference type="NCBIfam" id="TIGR00254">
    <property type="entry name" value="GGDEF"/>
    <property type="match status" value="1"/>
</dbReference>
<feature type="domain" description="HAMP" evidence="5">
    <location>
        <begin position="308"/>
        <end position="360"/>
    </location>
</feature>
<sequence>MKLKHVLTLSFIFLSVLPLFLALQYLNEYTAKQHRTQVEEKLEALSFIAEKRIEAVIARIIDSNALIASRTQMRLSLVKWLELRDKLALQKVTQIIKDAKGGMTRLHNISIYDTQGNLVTSTLNQSLPTTLALPIKKALPLVKLNHTDEQLFVASLNRLMLDNHVIGYIETQFYADFVIELIQERTGLGKSGEWLFAVRNQDGDALFAVPLKYDSQAAFKRTVSKSNVQTPITQALMGNEVIMAHAPDYTGQAVLASTRYLPSLDWGIVVKMNEAEISESIKKTSIVIYLLEGIILVLAIAIGVSISVYISNPIEKLISHTNKVAKGNFDPYTNVSGLQEVKELSKHFNYMISALKDLNDNLNQKVLERTQELNSANQKLKELSIKDPLTGLFNRRHLHDVLSHELNRSTRYKSPLTLCIMDIDHFKTVNDTWGHDKGDEVLIKMAKYLQTTLRDCDTVARIGGEEFCIILPSTRVSASVGLLERIRQDISDINFDTCLEQFTVTASFGVTLCAGSKNNIDNILKQADLALYKAKSKGRNRVEVYSQSNDNNSVNS</sequence>
<feature type="transmembrane region" description="Helical" evidence="4">
    <location>
        <begin position="286"/>
        <end position="310"/>
    </location>
</feature>
<keyword evidence="4" id="KW-0472">Membrane</keyword>
<evidence type="ECO:0000259" key="6">
    <source>
        <dbReference type="PROSITE" id="PS50887"/>
    </source>
</evidence>
<dbReference type="SUPFAM" id="SSF158472">
    <property type="entry name" value="HAMP domain-like"/>
    <property type="match status" value="1"/>
</dbReference>
<comment type="catalytic activity">
    <reaction evidence="2">
        <text>2 GTP = 3',3'-c-di-GMP + 2 diphosphate</text>
        <dbReference type="Rhea" id="RHEA:24898"/>
        <dbReference type="ChEBI" id="CHEBI:33019"/>
        <dbReference type="ChEBI" id="CHEBI:37565"/>
        <dbReference type="ChEBI" id="CHEBI:58805"/>
        <dbReference type="EC" id="2.7.7.65"/>
    </reaction>
</comment>
<dbReference type="InterPro" id="IPR000160">
    <property type="entry name" value="GGDEF_dom"/>
</dbReference>
<dbReference type="InterPro" id="IPR003660">
    <property type="entry name" value="HAMP_dom"/>
</dbReference>
<feature type="domain" description="GGDEF" evidence="6">
    <location>
        <begin position="414"/>
        <end position="547"/>
    </location>
</feature>
<feature type="coiled-coil region" evidence="3">
    <location>
        <begin position="359"/>
        <end position="386"/>
    </location>
</feature>
<dbReference type="Gene3D" id="3.30.70.270">
    <property type="match status" value="1"/>
</dbReference>
<dbReference type="CDD" id="cd01949">
    <property type="entry name" value="GGDEF"/>
    <property type="match status" value="1"/>
</dbReference>
<proteinExistence type="predicted"/>
<protein>
    <recommendedName>
        <fullName evidence="1">diguanylate cyclase</fullName>
        <ecNumber evidence="1">2.7.7.65</ecNumber>
    </recommendedName>
</protein>
<dbReference type="InterPro" id="IPR029787">
    <property type="entry name" value="Nucleotide_cyclase"/>
</dbReference>
<evidence type="ECO:0000313" key="8">
    <source>
        <dbReference type="Proteomes" id="UP001152485"/>
    </source>
</evidence>
<keyword evidence="4" id="KW-1133">Transmembrane helix</keyword>
<evidence type="ECO:0000256" key="3">
    <source>
        <dbReference type="SAM" id="Coils"/>
    </source>
</evidence>
<dbReference type="PROSITE" id="PS50885">
    <property type="entry name" value="HAMP"/>
    <property type="match status" value="1"/>
</dbReference>
<dbReference type="InterPro" id="IPR043128">
    <property type="entry name" value="Rev_trsase/Diguanyl_cyclase"/>
</dbReference>
<dbReference type="PANTHER" id="PTHR45138:SF9">
    <property type="entry name" value="DIGUANYLATE CYCLASE DGCM-RELATED"/>
    <property type="match status" value="1"/>
</dbReference>
<evidence type="ECO:0000259" key="5">
    <source>
        <dbReference type="PROSITE" id="PS50885"/>
    </source>
</evidence>
<dbReference type="Proteomes" id="UP001152485">
    <property type="component" value="Unassembled WGS sequence"/>
</dbReference>
<comment type="caution">
    <text evidence="7">The sequence shown here is derived from an EMBL/GenBank/DDBJ whole genome shotgun (WGS) entry which is preliminary data.</text>
</comment>
<accession>A0ABN8UGR2</accession>
<dbReference type="SUPFAM" id="SSF55073">
    <property type="entry name" value="Nucleotide cyclase"/>
    <property type="match status" value="1"/>
</dbReference>
<name>A0ABN8UGR2_9GAMM</name>